<gene>
    <name evidence="1" type="ORF">IC230_30800</name>
</gene>
<protein>
    <submittedName>
        <fullName evidence="1">Uncharacterized protein</fullName>
    </submittedName>
</protein>
<dbReference type="EMBL" id="JACXAA010000020">
    <property type="protein sequence ID" value="MBD2757303.1"/>
    <property type="molecule type" value="Genomic_DNA"/>
</dbReference>
<name>A0A927B8N6_9BACT</name>
<reference evidence="1" key="1">
    <citation type="submission" date="2020-09" db="EMBL/GenBank/DDBJ databases">
        <authorList>
            <person name="Kim M.K."/>
        </authorList>
    </citation>
    <scope>NUCLEOTIDE SEQUENCE</scope>
    <source>
        <strain evidence="1">BT704</strain>
    </source>
</reference>
<organism evidence="1 2">
    <name type="scientific">Spirosoma validum</name>
    <dbReference type="NCBI Taxonomy" id="2771355"/>
    <lineage>
        <taxon>Bacteria</taxon>
        <taxon>Pseudomonadati</taxon>
        <taxon>Bacteroidota</taxon>
        <taxon>Cytophagia</taxon>
        <taxon>Cytophagales</taxon>
        <taxon>Cytophagaceae</taxon>
        <taxon>Spirosoma</taxon>
    </lineage>
</organism>
<dbReference type="AlphaFoldDB" id="A0A927B8N6"/>
<proteinExistence type="predicted"/>
<evidence type="ECO:0000313" key="2">
    <source>
        <dbReference type="Proteomes" id="UP000653797"/>
    </source>
</evidence>
<evidence type="ECO:0000313" key="1">
    <source>
        <dbReference type="EMBL" id="MBD2757303.1"/>
    </source>
</evidence>
<accession>A0A927B8N6</accession>
<keyword evidence="2" id="KW-1185">Reference proteome</keyword>
<dbReference type="RefSeq" id="WP_191042924.1">
    <property type="nucleotide sequence ID" value="NZ_JACXAA010000020.1"/>
</dbReference>
<comment type="caution">
    <text evidence="1">The sequence shown here is derived from an EMBL/GenBank/DDBJ whole genome shotgun (WGS) entry which is preliminary data.</text>
</comment>
<dbReference type="Proteomes" id="UP000653797">
    <property type="component" value="Unassembled WGS sequence"/>
</dbReference>
<sequence length="240" mass="25876">MSTQFRMILKSFTVNGALFVLILLGNTEWANAGGTVTTTDPPFFSIKQRADQLVSMTKAGYYTAQFSTTPKDKFSFASPPRVAADPLPCSTICRKAVIQYPDLTPIVYARPTTLYGNSSVTVIVDVVEVNNVATSGLITVKLTRDKKATLSFSPTVTRINNRDVTNSLWTFIDTDPNYYVLTTSEPIAAGDKLTLGLSGTFTPGATTGSMTASVVVLGTAIGEVRATNNVDADKVEYFQQ</sequence>